<organism evidence="2 3">
    <name type="scientific">Elysia chlorotica</name>
    <name type="common">Eastern emerald elysia</name>
    <name type="synonym">Sea slug</name>
    <dbReference type="NCBI Taxonomy" id="188477"/>
    <lineage>
        <taxon>Eukaryota</taxon>
        <taxon>Metazoa</taxon>
        <taxon>Spiralia</taxon>
        <taxon>Lophotrochozoa</taxon>
        <taxon>Mollusca</taxon>
        <taxon>Gastropoda</taxon>
        <taxon>Heterobranchia</taxon>
        <taxon>Euthyneura</taxon>
        <taxon>Panpulmonata</taxon>
        <taxon>Sacoglossa</taxon>
        <taxon>Placobranchoidea</taxon>
        <taxon>Plakobranchidae</taxon>
        <taxon>Elysia</taxon>
    </lineage>
</organism>
<reference evidence="2 3" key="1">
    <citation type="submission" date="2019-01" db="EMBL/GenBank/DDBJ databases">
        <title>A draft genome assembly of the solar-powered sea slug Elysia chlorotica.</title>
        <authorList>
            <person name="Cai H."/>
            <person name="Li Q."/>
            <person name="Fang X."/>
            <person name="Li J."/>
            <person name="Curtis N.E."/>
            <person name="Altenburger A."/>
            <person name="Shibata T."/>
            <person name="Feng M."/>
            <person name="Maeda T."/>
            <person name="Schwartz J.A."/>
            <person name="Shigenobu S."/>
            <person name="Lundholm N."/>
            <person name="Nishiyama T."/>
            <person name="Yang H."/>
            <person name="Hasebe M."/>
            <person name="Li S."/>
            <person name="Pierce S.K."/>
            <person name="Wang J."/>
        </authorList>
    </citation>
    <scope>NUCLEOTIDE SEQUENCE [LARGE SCALE GENOMIC DNA]</scope>
    <source>
        <strain evidence="2">EC2010</strain>
        <tissue evidence="2">Whole organism of an adult</tissue>
    </source>
</reference>
<feature type="chain" id="PRO_5019228842" evidence="1">
    <location>
        <begin position="20"/>
        <end position="111"/>
    </location>
</feature>
<proteinExistence type="predicted"/>
<sequence>MNSLVCLALLSLTAGAARAVGTAVEYAPLDGESYSKSRCVQIKDYGSCHGVPDGYYSVCDACHLGFYAACTDHQLSIEMCEEKHEHGNTVRHIFDSNTGTCAAESSSCPRQ</sequence>
<gene>
    <name evidence="2" type="ORF">EGW08_022264</name>
</gene>
<accession>A0A433SLE9</accession>
<evidence type="ECO:0000313" key="2">
    <source>
        <dbReference type="EMBL" id="RUS69968.1"/>
    </source>
</evidence>
<feature type="signal peptide" evidence="1">
    <location>
        <begin position="1"/>
        <end position="19"/>
    </location>
</feature>
<dbReference type="Proteomes" id="UP000271974">
    <property type="component" value="Unassembled WGS sequence"/>
</dbReference>
<protein>
    <submittedName>
        <fullName evidence="2">Uncharacterized protein</fullName>
    </submittedName>
</protein>
<comment type="caution">
    <text evidence="2">The sequence shown here is derived from an EMBL/GenBank/DDBJ whole genome shotgun (WGS) entry which is preliminary data.</text>
</comment>
<name>A0A433SLE9_ELYCH</name>
<evidence type="ECO:0000256" key="1">
    <source>
        <dbReference type="SAM" id="SignalP"/>
    </source>
</evidence>
<dbReference type="OrthoDB" id="10571525at2759"/>
<keyword evidence="3" id="KW-1185">Reference proteome</keyword>
<evidence type="ECO:0000313" key="3">
    <source>
        <dbReference type="Proteomes" id="UP000271974"/>
    </source>
</evidence>
<dbReference type="EMBL" id="RQTK01001524">
    <property type="protein sequence ID" value="RUS69968.1"/>
    <property type="molecule type" value="Genomic_DNA"/>
</dbReference>
<dbReference type="AlphaFoldDB" id="A0A433SLE9"/>
<keyword evidence="1" id="KW-0732">Signal</keyword>